<evidence type="ECO:0000313" key="1">
    <source>
        <dbReference type="EMBL" id="CAI9181178.1"/>
    </source>
</evidence>
<protein>
    <submittedName>
        <fullName evidence="1">Uncharacterized protein</fullName>
    </submittedName>
</protein>
<proteinExistence type="predicted"/>
<evidence type="ECO:0000313" key="2">
    <source>
        <dbReference type="Proteomes" id="UP001176941"/>
    </source>
</evidence>
<dbReference type="Proteomes" id="UP001176941">
    <property type="component" value="Chromosome X"/>
</dbReference>
<organism evidence="1 2">
    <name type="scientific">Rangifer tarandus platyrhynchus</name>
    <name type="common">Svalbard reindeer</name>
    <dbReference type="NCBI Taxonomy" id="3082113"/>
    <lineage>
        <taxon>Eukaryota</taxon>
        <taxon>Metazoa</taxon>
        <taxon>Chordata</taxon>
        <taxon>Craniata</taxon>
        <taxon>Vertebrata</taxon>
        <taxon>Euteleostomi</taxon>
        <taxon>Mammalia</taxon>
        <taxon>Eutheria</taxon>
        <taxon>Laurasiatheria</taxon>
        <taxon>Artiodactyla</taxon>
        <taxon>Ruminantia</taxon>
        <taxon>Pecora</taxon>
        <taxon>Cervidae</taxon>
        <taxon>Odocoileinae</taxon>
        <taxon>Rangifer</taxon>
    </lineage>
</organism>
<dbReference type="EMBL" id="OX460343">
    <property type="protein sequence ID" value="CAI9181178.1"/>
    <property type="molecule type" value="Genomic_DNA"/>
</dbReference>
<accession>A0ABN9A4H9</accession>
<sequence>MEVTEKRMGLECVLMLYVSRFVDGFLQPLQRVSFSLTERVRSLSMAEETFCAMAPSLLSPPLWPCWPPHLSVNRLGVIPPFVLDVPPDIRQAGIDMLPLP</sequence>
<name>A0ABN9A4H9_RANTA</name>
<keyword evidence="2" id="KW-1185">Reference proteome</keyword>
<gene>
    <name evidence="1" type="ORF">MRATA1EN1_LOCUS30140</name>
</gene>
<reference evidence="1" key="1">
    <citation type="submission" date="2023-04" db="EMBL/GenBank/DDBJ databases">
        <authorList>
            <consortium name="ELIXIR-Norway"/>
        </authorList>
    </citation>
    <scope>NUCLEOTIDE SEQUENCE [LARGE SCALE GENOMIC DNA]</scope>
</reference>